<comment type="caution">
    <text evidence="1">The sequence shown here is derived from an EMBL/GenBank/DDBJ whole genome shotgun (WGS) entry which is preliminary data.</text>
</comment>
<accession>A0ACB8VAD7</accession>
<evidence type="ECO:0000313" key="1">
    <source>
        <dbReference type="EMBL" id="KAI3352601.1"/>
    </source>
</evidence>
<proteinExistence type="predicted"/>
<reference evidence="1" key="1">
    <citation type="submission" date="2022-04" db="EMBL/GenBank/DDBJ databases">
        <title>Jade perch genome.</title>
        <authorList>
            <person name="Chao B."/>
        </authorList>
    </citation>
    <scope>NUCLEOTIDE SEQUENCE</scope>
    <source>
        <strain evidence="1">CB-2022</strain>
    </source>
</reference>
<dbReference type="Proteomes" id="UP000831701">
    <property type="component" value="Chromosome 23"/>
</dbReference>
<sequence>MNIFFTQKRHNSRADSGAGGQRLHRSDGFPADAGVFCGNKGHCGSIARPQAEPSVGDLARDGRLSTPPCVTQIAEAGEGRAARRLLSAALLPLRPYEPNTRPPFWCLSGQLRCTCGISNPEAIGFVHALHEARSAGRVSRPVSRRR</sequence>
<gene>
    <name evidence="1" type="ORF">L3Q82_005538</name>
</gene>
<evidence type="ECO:0000313" key="2">
    <source>
        <dbReference type="Proteomes" id="UP000831701"/>
    </source>
</evidence>
<dbReference type="EMBL" id="CM041553">
    <property type="protein sequence ID" value="KAI3352601.1"/>
    <property type="molecule type" value="Genomic_DNA"/>
</dbReference>
<organism evidence="1 2">
    <name type="scientific">Scortum barcoo</name>
    <name type="common">barcoo grunter</name>
    <dbReference type="NCBI Taxonomy" id="214431"/>
    <lineage>
        <taxon>Eukaryota</taxon>
        <taxon>Metazoa</taxon>
        <taxon>Chordata</taxon>
        <taxon>Craniata</taxon>
        <taxon>Vertebrata</taxon>
        <taxon>Euteleostomi</taxon>
        <taxon>Actinopterygii</taxon>
        <taxon>Neopterygii</taxon>
        <taxon>Teleostei</taxon>
        <taxon>Neoteleostei</taxon>
        <taxon>Acanthomorphata</taxon>
        <taxon>Eupercaria</taxon>
        <taxon>Centrarchiformes</taxon>
        <taxon>Terapontoidei</taxon>
        <taxon>Terapontidae</taxon>
        <taxon>Scortum</taxon>
    </lineage>
</organism>
<protein>
    <submittedName>
        <fullName evidence="1">Uncharacterized protein</fullName>
    </submittedName>
</protein>
<keyword evidence="2" id="KW-1185">Reference proteome</keyword>
<name>A0ACB8VAD7_9TELE</name>